<comment type="function">
    <text evidence="7">Involved in lipopolysaccharide (LPS) biosynthesis. Catalyzes the transfer of 3-deoxy-D-manno-octulosonate (Kdo) residue(s) from CMP-Kdo to lipid IV(A), the tetraacyldisaccharide-1,4'-bisphosphate precursor of lipid A.</text>
</comment>
<keyword evidence="10" id="KW-1185">Reference proteome</keyword>
<dbReference type="GO" id="GO:0016740">
    <property type="term" value="F:transferase activity"/>
    <property type="evidence" value="ECO:0007669"/>
    <property type="project" value="UniProtKB-KW"/>
</dbReference>
<dbReference type="EMBL" id="AP025730">
    <property type="protein sequence ID" value="BDI05223.1"/>
    <property type="molecule type" value="Genomic_DNA"/>
</dbReference>
<dbReference type="PANTHER" id="PTHR42755:SF1">
    <property type="entry name" value="3-DEOXY-D-MANNO-OCTULOSONIC ACID TRANSFERASE, MITOCHONDRIAL-RELATED"/>
    <property type="match status" value="1"/>
</dbReference>
<proteinExistence type="inferred from homology"/>
<dbReference type="Gene3D" id="3.40.50.11720">
    <property type="entry name" value="3-Deoxy-D-manno-octulosonic-acid transferase, N-terminal domain"/>
    <property type="match status" value="1"/>
</dbReference>
<feature type="transmembrane region" description="Helical" evidence="7">
    <location>
        <begin position="12"/>
        <end position="30"/>
    </location>
</feature>
<evidence type="ECO:0000256" key="5">
    <source>
        <dbReference type="ARBA" id="ARBA00031445"/>
    </source>
</evidence>
<dbReference type="Pfam" id="PF04413">
    <property type="entry name" value="Glycos_transf_N"/>
    <property type="match status" value="1"/>
</dbReference>
<comment type="subcellular location">
    <subcellularLocation>
        <location evidence="7">Cell membrane</location>
    </subcellularLocation>
</comment>
<sequence length="445" mass="49045">MTRWREAVVLRLYGVLMQLLTPLLLLRYLWRARREPLYGRWLGERFGFGAPARPGAVWIHAVSLGETRAAEPLIQALRLTWPDVRLLLTHGTATGRETGAALLREGDVQRWLPLDLPGATRRFVRRHQPALGVLLETEVWPNLLHAAADAGVPVVLANARLSERSLAKSLRFDRLLRPAARSLSLTLAQTPEDAHRLVAAGARPVQVCGNLKFDLLPDPALLERGRRWRDALPLVQGGSRSRRVVLAAVWREGEDEWLLDAWRRWLLSLPQRDTTAWPLLLIVPRHPQRFDEVAQLVLRTGLELSRRSQWVDDLPPAGALHADVWLGDSLREMPAYYALADVALLGGSFAPLGGQNLIEAAACGCPLVMGPHTFNFAQAAELAAEQGAALRAADLAEAVAMAGQMAGDDTALAERAAACLHFSRAHQGAAMRTAAALRAVWQSRH</sequence>
<keyword evidence="7" id="KW-0448">Lipopolysaccharide biosynthesis</keyword>
<reference evidence="9" key="1">
    <citation type="submission" date="2022-04" db="EMBL/GenBank/DDBJ databases">
        <title>Whole genome sequence of Sphaerotilus sp. FB-5.</title>
        <authorList>
            <person name="Takeda M."/>
            <person name="Narihara S."/>
            <person name="Akimoto M."/>
            <person name="Akimoto R."/>
            <person name="Nishiyashiki S."/>
            <person name="Murakami T."/>
        </authorList>
    </citation>
    <scope>NUCLEOTIDE SEQUENCE</scope>
    <source>
        <strain evidence="9">FB-5</strain>
    </source>
</reference>
<organism evidence="9 10">
    <name type="scientific">Sphaerotilus microaerophilus</name>
    <dbReference type="NCBI Taxonomy" id="2914710"/>
    <lineage>
        <taxon>Bacteria</taxon>
        <taxon>Pseudomonadati</taxon>
        <taxon>Pseudomonadota</taxon>
        <taxon>Betaproteobacteria</taxon>
        <taxon>Burkholderiales</taxon>
        <taxon>Sphaerotilaceae</taxon>
        <taxon>Sphaerotilus</taxon>
    </lineage>
</organism>
<dbReference type="PANTHER" id="PTHR42755">
    <property type="entry name" value="3-DEOXY-MANNO-OCTULOSONATE CYTIDYLYLTRANSFERASE"/>
    <property type="match status" value="1"/>
</dbReference>
<evidence type="ECO:0000256" key="4">
    <source>
        <dbReference type="ARBA" id="ARBA00022679"/>
    </source>
</evidence>
<comment type="pathway">
    <text evidence="1 7">Bacterial outer membrane biogenesis; LPS core biosynthesis.</text>
</comment>
<dbReference type="Gene3D" id="3.40.50.2000">
    <property type="entry name" value="Glycogen Phosphorylase B"/>
    <property type="match status" value="1"/>
</dbReference>
<name>A0ABN6PML1_9BURK</name>
<feature type="domain" description="3-deoxy-D-manno-octulosonic-acid transferase N-terminal" evidence="8">
    <location>
        <begin position="42"/>
        <end position="214"/>
    </location>
</feature>
<keyword evidence="7" id="KW-1003">Cell membrane</keyword>
<keyword evidence="7" id="KW-0812">Transmembrane</keyword>
<dbReference type="SUPFAM" id="SSF53756">
    <property type="entry name" value="UDP-Glycosyltransferase/glycogen phosphorylase"/>
    <property type="match status" value="1"/>
</dbReference>
<keyword evidence="7" id="KW-1133">Transmembrane helix</keyword>
<evidence type="ECO:0000313" key="9">
    <source>
        <dbReference type="EMBL" id="BDI05223.1"/>
    </source>
</evidence>
<comment type="catalytic activity">
    <reaction evidence="6 7">
        <text>lipid IVA (E. coli) + CMP-3-deoxy-beta-D-manno-octulosonate = alpha-Kdo-(2-&gt;6)-lipid IVA (E. coli) + CMP + H(+)</text>
        <dbReference type="Rhea" id="RHEA:28066"/>
        <dbReference type="ChEBI" id="CHEBI:15378"/>
        <dbReference type="ChEBI" id="CHEBI:58603"/>
        <dbReference type="ChEBI" id="CHEBI:60364"/>
        <dbReference type="ChEBI" id="CHEBI:60377"/>
        <dbReference type="ChEBI" id="CHEBI:85987"/>
        <dbReference type="EC" id="2.4.99.12"/>
    </reaction>
</comment>
<accession>A0ABN6PML1</accession>
<dbReference type="InterPro" id="IPR038107">
    <property type="entry name" value="Glycos_transf_N_sf"/>
</dbReference>
<protein>
    <recommendedName>
        <fullName evidence="3 7">3-deoxy-D-manno-octulosonic acid transferase</fullName>
        <shortName evidence="7">Kdo transferase</shortName>
        <ecNumber evidence="2 7">2.4.99.12</ecNumber>
    </recommendedName>
    <alternativeName>
        <fullName evidence="5 7">Lipid IV(A) 3-deoxy-D-manno-octulosonic acid transferase</fullName>
    </alternativeName>
</protein>
<evidence type="ECO:0000256" key="1">
    <source>
        <dbReference type="ARBA" id="ARBA00004713"/>
    </source>
</evidence>
<evidence type="ECO:0000259" key="8">
    <source>
        <dbReference type="Pfam" id="PF04413"/>
    </source>
</evidence>
<keyword evidence="4 7" id="KW-0808">Transferase</keyword>
<dbReference type="InterPro" id="IPR007507">
    <property type="entry name" value="Glycos_transf_N"/>
</dbReference>
<keyword evidence="7" id="KW-0472">Membrane</keyword>
<gene>
    <name evidence="9" type="primary">kdtA</name>
    <name evidence="9" type="ORF">CATMQ487_21930</name>
</gene>
<comment type="similarity">
    <text evidence="7">Belongs to the glycosyltransferase group 1 family.</text>
</comment>
<evidence type="ECO:0000313" key="10">
    <source>
        <dbReference type="Proteomes" id="UP001057498"/>
    </source>
</evidence>
<dbReference type="Proteomes" id="UP001057498">
    <property type="component" value="Chromosome"/>
</dbReference>
<evidence type="ECO:0000256" key="6">
    <source>
        <dbReference type="ARBA" id="ARBA00049183"/>
    </source>
</evidence>
<dbReference type="InterPro" id="IPR039901">
    <property type="entry name" value="Kdotransferase"/>
</dbReference>
<evidence type="ECO:0000256" key="3">
    <source>
        <dbReference type="ARBA" id="ARBA00019077"/>
    </source>
</evidence>
<dbReference type="RefSeq" id="WP_251973274.1">
    <property type="nucleotide sequence ID" value="NZ_AP025730.1"/>
</dbReference>
<evidence type="ECO:0000256" key="7">
    <source>
        <dbReference type="RuleBase" id="RU365103"/>
    </source>
</evidence>
<dbReference type="EC" id="2.4.99.12" evidence="2 7"/>
<evidence type="ECO:0000256" key="2">
    <source>
        <dbReference type="ARBA" id="ARBA00012621"/>
    </source>
</evidence>